<dbReference type="EMBL" id="CAJNNW010034384">
    <property type="protein sequence ID" value="CAE8722477.1"/>
    <property type="molecule type" value="Genomic_DNA"/>
</dbReference>
<evidence type="ECO:0000313" key="7">
    <source>
        <dbReference type="Proteomes" id="UP000626109"/>
    </source>
</evidence>
<dbReference type="InterPro" id="IPR017907">
    <property type="entry name" value="Znf_RING_CS"/>
</dbReference>
<dbReference type="GO" id="GO:0008270">
    <property type="term" value="F:zinc ion binding"/>
    <property type="evidence" value="ECO:0007669"/>
    <property type="project" value="UniProtKB-KW"/>
</dbReference>
<dbReference type="SUPFAM" id="SSF57850">
    <property type="entry name" value="RING/U-box"/>
    <property type="match status" value="1"/>
</dbReference>
<sequence length="84" mass="9095">AAAAEPSAGAEEAPSPGEPDEVFLCTICSDVLCSPRMLACGHSFCRACLQRWLQRKMCCPLCNGEVAIPPMRNVALEHIIEQLH</sequence>
<feature type="non-terminal residue" evidence="6">
    <location>
        <position position="1"/>
    </location>
</feature>
<dbReference type="InterPro" id="IPR047153">
    <property type="entry name" value="TRIM45/56/19-like"/>
</dbReference>
<name>A0A813LEM7_POLGL</name>
<evidence type="ECO:0000259" key="5">
    <source>
        <dbReference type="PROSITE" id="PS50089"/>
    </source>
</evidence>
<keyword evidence="2 4" id="KW-0863">Zinc-finger</keyword>
<evidence type="ECO:0000256" key="1">
    <source>
        <dbReference type="ARBA" id="ARBA00022723"/>
    </source>
</evidence>
<evidence type="ECO:0000256" key="4">
    <source>
        <dbReference type="PROSITE-ProRule" id="PRU00175"/>
    </source>
</evidence>
<dbReference type="AlphaFoldDB" id="A0A813LEM7"/>
<protein>
    <recommendedName>
        <fullName evidence="5">RING-type domain-containing protein</fullName>
    </recommendedName>
</protein>
<proteinExistence type="predicted"/>
<dbReference type="PROSITE" id="PS00518">
    <property type="entry name" value="ZF_RING_1"/>
    <property type="match status" value="1"/>
</dbReference>
<dbReference type="InterPro" id="IPR001841">
    <property type="entry name" value="Znf_RING"/>
</dbReference>
<dbReference type="PANTHER" id="PTHR25462">
    <property type="entry name" value="BONUS, ISOFORM C-RELATED"/>
    <property type="match status" value="1"/>
</dbReference>
<dbReference type="Gene3D" id="3.30.40.10">
    <property type="entry name" value="Zinc/RING finger domain, C3HC4 (zinc finger)"/>
    <property type="match status" value="1"/>
</dbReference>
<organism evidence="6 7">
    <name type="scientific">Polarella glacialis</name>
    <name type="common">Dinoflagellate</name>
    <dbReference type="NCBI Taxonomy" id="89957"/>
    <lineage>
        <taxon>Eukaryota</taxon>
        <taxon>Sar</taxon>
        <taxon>Alveolata</taxon>
        <taxon>Dinophyceae</taxon>
        <taxon>Suessiales</taxon>
        <taxon>Suessiaceae</taxon>
        <taxon>Polarella</taxon>
    </lineage>
</organism>
<dbReference type="Pfam" id="PF13923">
    <property type="entry name" value="zf-C3HC4_2"/>
    <property type="match status" value="1"/>
</dbReference>
<reference evidence="6" key="1">
    <citation type="submission" date="2021-02" db="EMBL/GenBank/DDBJ databases">
        <authorList>
            <person name="Dougan E. K."/>
            <person name="Rhodes N."/>
            <person name="Thang M."/>
            <person name="Chan C."/>
        </authorList>
    </citation>
    <scope>NUCLEOTIDE SEQUENCE</scope>
</reference>
<feature type="domain" description="RING-type" evidence="5">
    <location>
        <begin position="25"/>
        <end position="63"/>
    </location>
</feature>
<dbReference type="SMART" id="SM00184">
    <property type="entry name" value="RING"/>
    <property type="match status" value="1"/>
</dbReference>
<dbReference type="PANTHER" id="PTHR25462:SF296">
    <property type="entry name" value="MEIOTIC P26, ISOFORM F"/>
    <property type="match status" value="1"/>
</dbReference>
<accession>A0A813LEM7</accession>
<dbReference type="InterPro" id="IPR013083">
    <property type="entry name" value="Znf_RING/FYVE/PHD"/>
</dbReference>
<keyword evidence="1" id="KW-0479">Metal-binding</keyword>
<evidence type="ECO:0000256" key="3">
    <source>
        <dbReference type="ARBA" id="ARBA00022833"/>
    </source>
</evidence>
<evidence type="ECO:0000256" key="2">
    <source>
        <dbReference type="ARBA" id="ARBA00022771"/>
    </source>
</evidence>
<evidence type="ECO:0000313" key="6">
    <source>
        <dbReference type="EMBL" id="CAE8722477.1"/>
    </source>
</evidence>
<feature type="non-terminal residue" evidence="6">
    <location>
        <position position="84"/>
    </location>
</feature>
<gene>
    <name evidence="6" type="ORF">PGLA2088_LOCUS42558</name>
</gene>
<comment type="caution">
    <text evidence="6">The sequence shown here is derived from an EMBL/GenBank/DDBJ whole genome shotgun (WGS) entry which is preliminary data.</text>
</comment>
<dbReference type="Proteomes" id="UP000626109">
    <property type="component" value="Unassembled WGS sequence"/>
</dbReference>
<dbReference type="PROSITE" id="PS50089">
    <property type="entry name" value="ZF_RING_2"/>
    <property type="match status" value="1"/>
</dbReference>
<keyword evidence="3" id="KW-0862">Zinc</keyword>